<dbReference type="InterPro" id="IPR004276">
    <property type="entry name" value="GlycoTrans_28_N"/>
</dbReference>
<dbReference type="InterPro" id="IPR002213">
    <property type="entry name" value="UDP_glucos_trans"/>
</dbReference>
<dbReference type="GO" id="GO:0016758">
    <property type="term" value="F:hexosyltransferase activity"/>
    <property type="evidence" value="ECO:0007669"/>
    <property type="project" value="InterPro"/>
</dbReference>
<dbReference type="PANTHER" id="PTHR48050:SF13">
    <property type="entry name" value="STEROL 3-BETA-GLUCOSYLTRANSFERASE UGT80A2"/>
    <property type="match status" value="1"/>
</dbReference>
<evidence type="ECO:0000259" key="1">
    <source>
        <dbReference type="Pfam" id="PF03033"/>
    </source>
</evidence>
<reference evidence="3" key="1">
    <citation type="submission" date="2020-08" db="EMBL/GenBank/DDBJ databases">
        <title>A bifunctional nitrone conjugated secondary metabolite targeting the ribosome.</title>
        <authorList>
            <person name="Limbrick E.M."/>
            <person name="Graf M."/>
            <person name="Derewacz D.K."/>
            <person name="Nguyen F."/>
            <person name="Spraggins J.M."/>
            <person name="Wieland M."/>
            <person name="Ynigez-Gutierrez A.E."/>
            <person name="Reisman B.J."/>
            <person name="Zinshteyn B."/>
            <person name="McCulloch K."/>
            <person name="Iverson T.M."/>
            <person name="Green R."/>
            <person name="Wilson D.N."/>
            <person name="Bachmann B.O."/>
        </authorList>
    </citation>
    <scope>NUCLEOTIDE SEQUENCE</scope>
    <source>
        <strain evidence="3">Africana</strain>
    </source>
</reference>
<dbReference type="GO" id="GO:0008194">
    <property type="term" value="F:UDP-glycosyltransferase activity"/>
    <property type="evidence" value="ECO:0007669"/>
    <property type="project" value="InterPro"/>
</dbReference>
<sequence>MRVLVYAYGTRGDVQPYLALAYALHREGHQAVLAAPARFRSLAEQYGVGFAPRDDEWLGILNDPDVRRILERGGFRGGLDSSRRKQVQQRLRTEFSRLLPKILDDTWAAAGGGADLVVHSQEFVDQGQQVAEALGVPAVLALLHPYVVPSWQYPSALFRFDAKLPGVVKRLSYVPLRFLRLETATVQRWRSERLGLPPRRGQYDMLRQPDGSRTTVLHGFSRHLVAPASDWPSGVHTTGFWLLPSEGRWSPPDPLVRFLDSGPPPVFVGFGSLSGDDPRRMGEIVVAAVRNLGVRAVVSGGWDSIRIDVPPDDVFVLDQAPFDWLLPRLRLAVHAGSAGVANEALAAGIPHVSCPMHREQELWGDQLHRLGLAPPPIRQRDLTADNLTAAMRTALRDVDMAERARQVREQVRAEDGARAAVRILEHVHAERSVRR</sequence>
<evidence type="ECO:0000313" key="3">
    <source>
        <dbReference type="EMBL" id="QLJ99542.1"/>
    </source>
</evidence>
<dbReference type="Pfam" id="PF06722">
    <property type="entry name" value="EryCIII-like_C"/>
    <property type="match status" value="1"/>
</dbReference>
<dbReference type="SUPFAM" id="SSF53756">
    <property type="entry name" value="UDP-Glycosyltransferase/glycogen phosphorylase"/>
    <property type="match status" value="1"/>
</dbReference>
<dbReference type="Pfam" id="PF03033">
    <property type="entry name" value="Glyco_transf_28"/>
    <property type="match status" value="1"/>
</dbReference>
<dbReference type="GO" id="GO:0005975">
    <property type="term" value="P:carbohydrate metabolic process"/>
    <property type="evidence" value="ECO:0007669"/>
    <property type="project" value="InterPro"/>
</dbReference>
<dbReference type="AlphaFoldDB" id="A0A7D6CAY6"/>
<dbReference type="GO" id="GO:0033072">
    <property type="term" value="P:vancomycin biosynthetic process"/>
    <property type="evidence" value="ECO:0007669"/>
    <property type="project" value="UniProtKB-ARBA"/>
</dbReference>
<dbReference type="EMBL" id="CP058905">
    <property type="protein sequence ID" value="QLJ99542.1"/>
    <property type="molecule type" value="Genomic_DNA"/>
</dbReference>
<gene>
    <name evidence="3" type="ORF">HZU44_05305</name>
</gene>
<proteinExistence type="predicted"/>
<dbReference type="CDD" id="cd03784">
    <property type="entry name" value="GT1_Gtf-like"/>
    <property type="match status" value="1"/>
</dbReference>
<organism evidence="3">
    <name type="scientific">Micromonospora carbonacea</name>
    <dbReference type="NCBI Taxonomy" id="47853"/>
    <lineage>
        <taxon>Bacteria</taxon>
        <taxon>Bacillati</taxon>
        <taxon>Actinomycetota</taxon>
        <taxon>Actinomycetes</taxon>
        <taxon>Micromonosporales</taxon>
        <taxon>Micromonosporaceae</taxon>
        <taxon>Micromonospora</taxon>
    </lineage>
</organism>
<dbReference type="FunFam" id="3.40.50.2000:FF:000009">
    <property type="entry name" value="Sterol 3-beta-glucosyltransferase UGT80A2"/>
    <property type="match status" value="1"/>
</dbReference>
<keyword evidence="3" id="KW-0808">Transferase</keyword>
<dbReference type="PANTHER" id="PTHR48050">
    <property type="entry name" value="STEROL 3-BETA-GLUCOSYLTRANSFERASE"/>
    <property type="match status" value="1"/>
</dbReference>
<accession>A0A7D6CAY6</accession>
<feature type="domain" description="Erythromycin biosynthesis protein CIII-like C-terminal" evidence="2">
    <location>
        <begin position="311"/>
        <end position="417"/>
    </location>
</feature>
<evidence type="ECO:0000259" key="2">
    <source>
        <dbReference type="Pfam" id="PF06722"/>
    </source>
</evidence>
<name>A0A7D6CAY6_9ACTN</name>
<dbReference type="Gene3D" id="3.40.50.2000">
    <property type="entry name" value="Glycogen Phosphorylase B"/>
    <property type="match status" value="2"/>
</dbReference>
<feature type="domain" description="Glycosyltransferase family 28 N-terminal" evidence="1">
    <location>
        <begin position="4"/>
        <end position="113"/>
    </location>
</feature>
<protein>
    <submittedName>
        <fullName evidence="3">Glycosyltransferase family 1 protein</fullName>
    </submittedName>
</protein>
<dbReference type="InterPro" id="IPR010610">
    <property type="entry name" value="EryCIII-like_C"/>
</dbReference>
<dbReference type="InterPro" id="IPR050426">
    <property type="entry name" value="Glycosyltransferase_28"/>
</dbReference>